<reference evidence="2 3" key="1">
    <citation type="journal article" date="2018" name="Aquat. Microb. Ecol.">
        <title>Gammaproteobacterial methanotrophs dominate.</title>
        <authorList>
            <person name="Rissanen A.J."/>
            <person name="Saarenheimo J."/>
            <person name="Tiirola M."/>
            <person name="Peura S."/>
            <person name="Aalto S.L."/>
            <person name="Karvinen A."/>
            <person name="Nykanen H."/>
        </authorList>
    </citation>
    <scope>NUCLEOTIDE SEQUENCE [LARGE SCALE GENOMIC DNA]</scope>
    <source>
        <strain evidence="2">AMbin10</strain>
    </source>
</reference>
<accession>A0A2W4QW64</accession>
<evidence type="ECO:0000313" key="2">
    <source>
        <dbReference type="EMBL" id="PZN76341.1"/>
    </source>
</evidence>
<dbReference type="Proteomes" id="UP000249396">
    <property type="component" value="Unassembled WGS sequence"/>
</dbReference>
<keyword evidence="1" id="KW-0472">Membrane</keyword>
<dbReference type="EMBL" id="QJPH01000360">
    <property type="protein sequence ID" value="PZN76341.1"/>
    <property type="molecule type" value="Genomic_DNA"/>
</dbReference>
<sequence>MAEFAGANIMPVETAKLIDIASGATDSLTKAANAVAASAVGKTGITAISTASPVPILNVIHAITLAHPLAMLGFVGGSLVLLGLHDRVRLNREDKQPAQAAAGLASPENIW</sequence>
<evidence type="ECO:0000256" key="1">
    <source>
        <dbReference type="SAM" id="Phobius"/>
    </source>
</evidence>
<evidence type="ECO:0000313" key="3">
    <source>
        <dbReference type="Proteomes" id="UP000249396"/>
    </source>
</evidence>
<feature type="transmembrane region" description="Helical" evidence="1">
    <location>
        <begin position="59"/>
        <end position="82"/>
    </location>
</feature>
<keyword evidence="1" id="KW-1133">Transmembrane helix</keyword>
<name>A0A2W4QW64_9GAMM</name>
<gene>
    <name evidence="2" type="ORF">DM484_16675</name>
</gene>
<keyword evidence="1" id="KW-0812">Transmembrane</keyword>
<dbReference type="AlphaFoldDB" id="A0A2W4QW64"/>
<comment type="caution">
    <text evidence="2">The sequence shown here is derived from an EMBL/GenBank/DDBJ whole genome shotgun (WGS) entry which is preliminary data.</text>
</comment>
<proteinExistence type="predicted"/>
<protein>
    <submittedName>
        <fullName evidence="2">Uncharacterized protein</fullName>
    </submittedName>
</protein>
<organism evidence="2 3">
    <name type="scientific">Candidatus Methylumidiphilus alinenensis</name>
    <dbReference type="NCBI Taxonomy" id="2202197"/>
    <lineage>
        <taxon>Bacteria</taxon>
        <taxon>Pseudomonadati</taxon>
        <taxon>Pseudomonadota</taxon>
        <taxon>Gammaproteobacteria</taxon>
        <taxon>Methylococcales</taxon>
        <taxon>Candidatus Methylumidiphilus</taxon>
    </lineage>
</organism>